<dbReference type="SUPFAM" id="SSF88659">
    <property type="entry name" value="Sigma3 and sigma4 domains of RNA polymerase sigma factors"/>
    <property type="match status" value="1"/>
</dbReference>
<dbReference type="Proteomes" id="UP000676565">
    <property type="component" value="Unassembled WGS sequence"/>
</dbReference>
<dbReference type="EMBL" id="JAGKQQ010000001">
    <property type="protein sequence ID" value="MBP3957111.1"/>
    <property type="molecule type" value="Genomic_DNA"/>
</dbReference>
<dbReference type="InterPro" id="IPR014284">
    <property type="entry name" value="RNA_pol_sigma-70_dom"/>
</dbReference>
<dbReference type="Pfam" id="PF04542">
    <property type="entry name" value="Sigma70_r2"/>
    <property type="match status" value="1"/>
</dbReference>
<dbReference type="InterPro" id="IPR046357">
    <property type="entry name" value="PPIase_dom_sf"/>
</dbReference>
<dbReference type="Gene3D" id="1.10.10.10">
    <property type="entry name" value="Winged helix-like DNA-binding domain superfamily/Winged helix DNA-binding domain"/>
    <property type="match status" value="1"/>
</dbReference>
<dbReference type="SUPFAM" id="SSF109998">
    <property type="entry name" value="Triger factor/SurA peptide-binding domain-like"/>
    <property type="match status" value="1"/>
</dbReference>
<protein>
    <submittedName>
        <fullName evidence="7">Sigma-70 family RNA polymerase sigma factor</fullName>
    </submittedName>
</protein>
<evidence type="ECO:0000256" key="1">
    <source>
        <dbReference type="ARBA" id="ARBA00010641"/>
    </source>
</evidence>
<dbReference type="InterPro" id="IPR036388">
    <property type="entry name" value="WH-like_DNA-bd_sf"/>
</dbReference>
<sequence>MPTSLLHAVSRLATGAGDPRTDAHLIAAFLKSTDQDAFAELVRRHGPAVLGVCRRFLGATPDAEDAFQATFLVLVTRARGTDWRDALGPWLYGVALRVARRARSARAKRLANERQVPAMSDQPIPASEPDDASAVLDEELAALPAIYRLPLILCEIQGTGRRVAARELGLTEGTLSSRLARGRKMLRDRLARRGLAPITAGLALTVPASLATATVRNAVHVLSRTAGAVPAGVLFLTEGAVKSMIVKWKLAGAMIAACLGLTGLGAWQTSAHPPAPTAPNQPVAALPPALPPDKPAGLKKEIPAVSGPEPIATIFGDVPVSREMFADHLIRRYGKKELDLFVNKQVIAHAFARKGGTIKTDDVIAALEAHCKALGKTREQFVKEMLPLYKKTLEEWIEDTIVPQLMLSQLCTAKISPVTEGELRQAFDTKYGEKVYCRVIFWAKEEGDAAREAREKISQNPAKFDYYTQQDLNGAPRERHGHLLPMPRTPRPSASAIEIAASKLKSKEVSPLVATGTEFAIIQCFLVAPASKDKSFEAEKPLILSEEVNARVQNELSKMYDELKREAKPKYHLTFTDAMILPKPLPAPKK</sequence>
<proteinExistence type="inferred from homology"/>
<dbReference type="InterPro" id="IPR013249">
    <property type="entry name" value="RNA_pol_sigma70_r4_t2"/>
</dbReference>
<dbReference type="InterPro" id="IPR013324">
    <property type="entry name" value="RNA_pol_sigma_r3/r4-like"/>
</dbReference>
<dbReference type="InterPro" id="IPR007627">
    <property type="entry name" value="RNA_pol_sigma70_r2"/>
</dbReference>
<dbReference type="Gene3D" id="1.10.1740.10">
    <property type="match status" value="1"/>
</dbReference>
<dbReference type="Pfam" id="PF08281">
    <property type="entry name" value="Sigma70_r4_2"/>
    <property type="match status" value="1"/>
</dbReference>
<keyword evidence="4" id="KW-0804">Transcription</keyword>
<dbReference type="InterPro" id="IPR039425">
    <property type="entry name" value="RNA_pol_sigma-70-like"/>
</dbReference>
<dbReference type="PANTHER" id="PTHR43133">
    <property type="entry name" value="RNA POLYMERASE ECF-TYPE SIGMA FACTO"/>
    <property type="match status" value="1"/>
</dbReference>
<dbReference type="InterPro" id="IPR013325">
    <property type="entry name" value="RNA_pol_sigma_r2"/>
</dbReference>
<dbReference type="Gene3D" id="1.10.4030.10">
    <property type="entry name" value="Porin chaperone SurA, peptide-binding domain"/>
    <property type="match status" value="1"/>
</dbReference>
<evidence type="ECO:0000313" key="7">
    <source>
        <dbReference type="EMBL" id="MBP3957111.1"/>
    </source>
</evidence>
<reference evidence="7 8" key="1">
    <citation type="submission" date="2021-04" db="EMBL/GenBank/DDBJ databases">
        <authorList>
            <person name="Ivanova A."/>
        </authorList>
    </citation>
    <scope>NUCLEOTIDE SEQUENCE [LARGE SCALE GENOMIC DNA]</scope>
    <source>
        <strain evidence="7 8">G18</strain>
    </source>
</reference>
<dbReference type="Gene3D" id="3.10.50.40">
    <property type="match status" value="1"/>
</dbReference>
<comment type="similarity">
    <text evidence="1">Belongs to the sigma-70 factor family. ECF subfamily.</text>
</comment>
<feature type="domain" description="RNA polymerase sigma-70 region 2" evidence="5">
    <location>
        <begin position="41"/>
        <end position="107"/>
    </location>
</feature>
<dbReference type="InterPro" id="IPR027304">
    <property type="entry name" value="Trigger_fact/SurA_dom_sf"/>
</dbReference>
<dbReference type="SUPFAM" id="SSF88946">
    <property type="entry name" value="Sigma2 domain of RNA polymerase sigma factors"/>
    <property type="match status" value="1"/>
</dbReference>
<evidence type="ECO:0000256" key="3">
    <source>
        <dbReference type="ARBA" id="ARBA00023082"/>
    </source>
</evidence>
<dbReference type="RefSeq" id="WP_210655871.1">
    <property type="nucleotide sequence ID" value="NZ_JAGKQQ010000001.1"/>
</dbReference>
<evidence type="ECO:0000259" key="6">
    <source>
        <dbReference type="Pfam" id="PF08281"/>
    </source>
</evidence>
<keyword evidence="3" id="KW-0731">Sigma factor</keyword>
<name>A0ABS5BTR3_9BACT</name>
<keyword evidence="8" id="KW-1185">Reference proteome</keyword>
<gene>
    <name evidence="7" type="ORF">J8F10_17740</name>
</gene>
<evidence type="ECO:0000256" key="2">
    <source>
        <dbReference type="ARBA" id="ARBA00023015"/>
    </source>
</evidence>
<evidence type="ECO:0000313" key="8">
    <source>
        <dbReference type="Proteomes" id="UP000676565"/>
    </source>
</evidence>
<organism evidence="7 8">
    <name type="scientific">Gemmata palustris</name>
    <dbReference type="NCBI Taxonomy" id="2822762"/>
    <lineage>
        <taxon>Bacteria</taxon>
        <taxon>Pseudomonadati</taxon>
        <taxon>Planctomycetota</taxon>
        <taxon>Planctomycetia</taxon>
        <taxon>Gemmatales</taxon>
        <taxon>Gemmataceae</taxon>
        <taxon>Gemmata</taxon>
    </lineage>
</organism>
<feature type="domain" description="RNA polymerase sigma factor 70 region 4 type 2" evidence="6">
    <location>
        <begin position="136"/>
        <end position="186"/>
    </location>
</feature>
<keyword evidence="2" id="KW-0805">Transcription regulation</keyword>
<evidence type="ECO:0000259" key="5">
    <source>
        <dbReference type="Pfam" id="PF04542"/>
    </source>
</evidence>
<evidence type="ECO:0000256" key="4">
    <source>
        <dbReference type="ARBA" id="ARBA00023163"/>
    </source>
</evidence>
<dbReference type="PANTHER" id="PTHR43133:SF51">
    <property type="entry name" value="RNA POLYMERASE SIGMA FACTOR"/>
    <property type="match status" value="1"/>
</dbReference>
<comment type="caution">
    <text evidence="7">The sequence shown here is derived from an EMBL/GenBank/DDBJ whole genome shotgun (WGS) entry which is preliminary data.</text>
</comment>
<accession>A0ABS5BTR3</accession>
<dbReference type="NCBIfam" id="TIGR02937">
    <property type="entry name" value="sigma70-ECF"/>
    <property type="match status" value="1"/>
</dbReference>